<name>A0A7J5U0Q5_9BACT</name>
<dbReference type="RefSeq" id="WP_152124776.1">
    <property type="nucleotide sequence ID" value="NZ_WELI01000005.1"/>
</dbReference>
<dbReference type="AlphaFoldDB" id="A0A7J5U0Q5"/>
<proteinExistence type="predicted"/>
<evidence type="ECO:0000313" key="1">
    <source>
        <dbReference type="EMBL" id="KAB7730170.1"/>
    </source>
</evidence>
<dbReference type="Pfam" id="PF08889">
    <property type="entry name" value="WbqC"/>
    <property type="match status" value="1"/>
</dbReference>
<evidence type="ECO:0008006" key="3">
    <source>
        <dbReference type="Google" id="ProtNLM"/>
    </source>
</evidence>
<evidence type="ECO:0000313" key="2">
    <source>
        <dbReference type="Proteomes" id="UP000488299"/>
    </source>
</evidence>
<dbReference type="Proteomes" id="UP000488299">
    <property type="component" value="Unassembled WGS sequence"/>
</dbReference>
<comment type="caution">
    <text evidence="1">The sequence shown here is derived from an EMBL/GenBank/DDBJ whole genome shotgun (WGS) entry which is preliminary data.</text>
</comment>
<gene>
    <name evidence="1" type="ORF">F5984_13395</name>
</gene>
<dbReference type="EMBL" id="WELI01000005">
    <property type="protein sequence ID" value="KAB7730170.1"/>
    <property type="molecule type" value="Genomic_DNA"/>
</dbReference>
<dbReference type="InterPro" id="IPR014985">
    <property type="entry name" value="WbqC"/>
</dbReference>
<reference evidence="1 2" key="1">
    <citation type="submission" date="2019-10" db="EMBL/GenBank/DDBJ databases">
        <title>Rudanella paleaurantiibacter sp. nov., isolated from sludge.</title>
        <authorList>
            <person name="Xu S.Q."/>
        </authorList>
    </citation>
    <scope>NUCLEOTIDE SEQUENCE [LARGE SCALE GENOMIC DNA]</scope>
    <source>
        <strain evidence="1 2">HX-22-17</strain>
    </source>
</reference>
<keyword evidence="2" id="KW-1185">Reference proteome</keyword>
<organism evidence="1 2">
    <name type="scientific">Rudanella paleaurantiibacter</name>
    <dbReference type="NCBI Taxonomy" id="2614655"/>
    <lineage>
        <taxon>Bacteria</taxon>
        <taxon>Pseudomonadati</taxon>
        <taxon>Bacteroidota</taxon>
        <taxon>Cytophagia</taxon>
        <taxon>Cytophagales</taxon>
        <taxon>Cytophagaceae</taxon>
        <taxon>Rudanella</taxon>
    </lineage>
</organism>
<accession>A0A7J5U0Q5</accession>
<sequence length="232" mass="26690">MTLAIMQPYFLPYIGYLQLMNTVDKFVFYDDVAFINRGWVNRNRMLVGGKEHLFTVPLQGASQNKTIREIALSSDPKWRGKLLKTVEQSYRKASHYEDVMPMLERIVNFEADNIADYIFHSFTELTAYLDITTALIPSSTIYENGHLKAQERILDICGQEGATHYINPIGGQELYDRQRFADAGVQLSFIQSKRVEYTQQAPEFVPWLSILDILMVNNVNDVRAMFGAFELV</sequence>
<protein>
    <recommendedName>
        <fullName evidence="3">WbqC family protein</fullName>
    </recommendedName>
</protein>